<feature type="chain" id="PRO_5011730780" evidence="1">
    <location>
        <begin position="22"/>
        <end position="126"/>
    </location>
</feature>
<protein>
    <submittedName>
        <fullName evidence="2">Uncharacterized protein</fullName>
    </submittedName>
</protein>
<accession>A0A1H2TWQ3</accession>
<dbReference type="AlphaFoldDB" id="A0A1H2TWQ3"/>
<keyword evidence="1" id="KW-0732">Signal</keyword>
<evidence type="ECO:0000313" key="3">
    <source>
        <dbReference type="Proteomes" id="UP000198539"/>
    </source>
</evidence>
<proteinExistence type="predicted"/>
<name>A0A1H2TWQ3_9RHOB</name>
<feature type="signal peptide" evidence="1">
    <location>
        <begin position="1"/>
        <end position="21"/>
    </location>
</feature>
<dbReference type="PROSITE" id="PS51257">
    <property type="entry name" value="PROKAR_LIPOPROTEIN"/>
    <property type="match status" value="1"/>
</dbReference>
<dbReference type="Proteomes" id="UP000198539">
    <property type="component" value="Unassembled WGS sequence"/>
</dbReference>
<dbReference type="STRING" id="564137.SAMN04488238_102205"/>
<reference evidence="2 3" key="1">
    <citation type="submission" date="2016-10" db="EMBL/GenBank/DDBJ databases">
        <authorList>
            <person name="de Groot N.N."/>
        </authorList>
    </citation>
    <scope>NUCLEOTIDE SEQUENCE [LARGE SCALE GENOMIC DNA]</scope>
    <source>
        <strain evidence="2 3">CGMCC 1.8894</strain>
    </source>
</reference>
<organism evidence="2 3">
    <name type="scientific">Roseicitreum antarcticum</name>
    <dbReference type="NCBI Taxonomy" id="564137"/>
    <lineage>
        <taxon>Bacteria</taxon>
        <taxon>Pseudomonadati</taxon>
        <taxon>Pseudomonadota</taxon>
        <taxon>Alphaproteobacteria</taxon>
        <taxon>Rhodobacterales</taxon>
        <taxon>Paracoccaceae</taxon>
        <taxon>Roseicitreum</taxon>
    </lineage>
</organism>
<evidence type="ECO:0000313" key="2">
    <source>
        <dbReference type="EMBL" id="SDW48345.1"/>
    </source>
</evidence>
<gene>
    <name evidence="2" type="ORF">SAMN04488238_102205</name>
</gene>
<sequence>MHKFIRPVAVLGVLALAGCTAYPGQMGGFSAPRTTAPSTIAVTPAPAGSFPDMGAPVPASEAERACLGAAQERGLTVRSVVGSRAVAGSDGDSGRDVMLRVARSGQEYEVRCNYAGATQSARIMSL</sequence>
<dbReference type="RefSeq" id="WP_092885753.1">
    <property type="nucleotide sequence ID" value="NZ_CP061498.1"/>
</dbReference>
<keyword evidence="3" id="KW-1185">Reference proteome</keyword>
<dbReference type="OrthoDB" id="7867071at2"/>
<evidence type="ECO:0000256" key="1">
    <source>
        <dbReference type="SAM" id="SignalP"/>
    </source>
</evidence>
<dbReference type="EMBL" id="FNOM01000002">
    <property type="protein sequence ID" value="SDW48345.1"/>
    <property type="molecule type" value="Genomic_DNA"/>
</dbReference>